<gene>
    <name evidence="1" type="ORF">M9H77_21987</name>
</gene>
<dbReference type="Proteomes" id="UP001060085">
    <property type="component" value="Linkage Group LG05"/>
</dbReference>
<accession>A0ACC0AP88</accession>
<evidence type="ECO:0000313" key="1">
    <source>
        <dbReference type="EMBL" id="KAI5662664.1"/>
    </source>
</evidence>
<keyword evidence="2" id="KW-1185">Reference proteome</keyword>
<comment type="caution">
    <text evidence="1">The sequence shown here is derived from an EMBL/GenBank/DDBJ whole genome shotgun (WGS) entry which is preliminary data.</text>
</comment>
<evidence type="ECO:0000313" key="2">
    <source>
        <dbReference type="Proteomes" id="UP001060085"/>
    </source>
</evidence>
<name>A0ACC0AP88_CATRO</name>
<organism evidence="1 2">
    <name type="scientific">Catharanthus roseus</name>
    <name type="common">Madagascar periwinkle</name>
    <name type="synonym">Vinca rosea</name>
    <dbReference type="NCBI Taxonomy" id="4058"/>
    <lineage>
        <taxon>Eukaryota</taxon>
        <taxon>Viridiplantae</taxon>
        <taxon>Streptophyta</taxon>
        <taxon>Embryophyta</taxon>
        <taxon>Tracheophyta</taxon>
        <taxon>Spermatophyta</taxon>
        <taxon>Magnoliopsida</taxon>
        <taxon>eudicotyledons</taxon>
        <taxon>Gunneridae</taxon>
        <taxon>Pentapetalae</taxon>
        <taxon>asterids</taxon>
        <taxon>lamiids</taxon>
        <taxon>Gentianales</taxon>
        <taxon>Apocynaceae</taxon>
        <taxon>Rauvolfioideae</taxon>
        <taxon>Vinceae</taxon>
        <taxon>Catharanthinae</taxon>
        <taxon>Catharanthus</taxon>
    </lineage>
</organism>
<reference evidence="2" key="1">
    <citation type="journal article" date="2023" name="Nat. Plants">
        <title>Single-cell RNA sequencing provides a high-resolution roadmap for understanding the multicellular compartmentation of specialized metabolism.</title>
        <authorList>
            <person name="Sun S."/>
            <person name="Shen X."/>
            <person name="Li Y."/>
            <person name="Li Y."/>
            <person name="Wang S."/>
            <person name="Li R."/>
            <person name="Zhang H."/>
            <person name="Shen G."/>
            <person name="Guo B."/>
            <person name="Wei J."/>
            <person name="Xu J."/>
            <person name="St-Pierre B."/>
            <person name="Chen S."/>
            <person name="Sun C."/>
        </authorList>
    </citation>
    <scope>NUCLEOTIDE SEQUENCE [LARGE SCALE GENOMIC DNA]</scope>
</reference>
<sequence length="115" mass="12777">MNTVHQASSNSIGDVPSINTLSGEHPLYILHTRQHPSLLEGDSTGHSLSGHTEDLELEVPNSEFRHINLIRIGTLVAENPTLTLPKETVHDARKVRRAFMPNFDQQMYLILNSGA</sequence>
<protein>
    <submittedName>
        <fullName evidence="1">Uncharacterized protein</fullName>
    </submittedName>
</protein>
<dbReference type="EMBL" id="CM044705">
    <property type="protein sequence ID" value="KAI5662664.1"/>
    <property type="molecule type" value="Genomic_DNA"/>
</dbReference>
<proteinExistence type="predicted"/>